<evidence type="ECO:0000256" key="8">
    <source>
        <dbReference type="ARBA" id="ARBA00023136"/>
    </source>
</evidence>
<dbReference type="InterPro" id="IPR003593">
    <property type="entry name" value="AAA+_ATPase"/>
</dbReference>
<dbReference type="InterPro" id="IPR039421">
    <property type="entry name" value="Type_1_exporter"/>
</dbReference>
<keyword evidence="2" id="KW-0813">Transport</keyword>
<keyword evidence="4 9" id="KW-0812">Transmembrane</keyword>
<keyword evidence="8 9" id="KW-0472">Membrane</keyword>
<evidence type="ECO:0000256" key="1">
    <source>
        <dbReference type="ARBA" id="ARBA00004651"/>
    </source>
</evidence>
<comment type="caution">
    <text evidence="12">The sequence shown here is derived from an EMBL/GenBank/DDBJ whole genome shotgun (WGS) entry which is preliminary data.</text>
</comment>
<dbReference type="Pfam" id="PF00005">
    <property type="entry name" value="ABC_tran"/>
    <property type="match status" value="1"/>
</dbReference>
<dbReference type="Pfam" id="PF00664">
    <property type="entry name" value="ABC_membrane"/>
    <property type="match status" value="1"/>
</dbReference>
<gene>
    <name evidence="12" type="ORF">GCM10011282_31400</name>
</gene>
<dbReference type="PROSITE" id="PS50929">
    <property type="entry name" value="ABC_TM1F"/>
    <property type="match status" value="1"/>
</dbReference>
<evidence type="ECO:0000259" key="10">
    <source>
        <dbReference type="PROSITE" id="PS50893"/>
    </source>
</evidence>
<keyword evidence="3" id="KW-1003">Cell membrane</keyword>
<feature type="domain" description="ABC transmembrane type-1" evidence="11">
    <location>
        <begin position="38"/>
        <end position="326"/>
    </location>
</feature>
<dbReference type="CDD" id="cd18582">
    <property type="entry name" value="ABC_6TM_ATM1_ABCB7"/>
    <property type="match status" value="1"/>
</dbReference>
<feature type="transmembrane region" description="Helical" evidence="9">
    <location>
        <begin position="269"/>
        <end position="288"/>
    </location>
</feature>
<proteinExistence type="predicted"/>
<keyword evidence="13" id="KW-1185">Reference proteome</keyword>
<sequence length="613" mass="68262">MRRDSRPSSPASPNAVRGDWSTVKTLLPYLWAYKWRVLLALSFLVGAKLANVGVPLVLKELVDRLTANPSSPVSLMVLPVSVLIAYGVLRLSTTLFTELREFVFAKVTQRAVRTIALKVFRHLHALSLRFHLNRQTGGMTRDIERGTRAISSLVSFALFSIVPTLLEIGLVLTYLFLQYDKWFAIITIAALIIYIVFTIAVTEWRTNFRRTMNDLDSKASTKAIDSLLNYETVKYFVNEEYEAQRYDQGLQSYEKAAVKSQTTLSMLNAGQSLIIATAVTLILWRAAQGVIDQTMTLGDLVLVNAFMIQLYIPLNFLGVLYREIKQSLADMEKLFSLLDQNKEIADKPAAPVLQLAGNASPEVEFKRVNFSYEEKRQILFDLDFTIAAGTTTAVVGHSGSGKSTLSRLLFRFYDIQSGSIHIGGQNIMDVTQHSLRQAIGIVPQDTVLFNDTIGYNIAYGKPGATKEEVIAVAKAAYIHDFIESLPDGYETMVGERGLKLSGGEKQRVAIARTLLKNPVVMIFDEATSALDSKSEQMIQAQLKQIAKSRTSLVIAHRLSTIVDAQQILVMDKGRIIERGTHTELMALAGAYAQMWERQQHSYDTASNAIEAES</sequence>
<dbReference type="Gene3D" id="1.20.1560.10">
    <property type="entry name" value="ABC transporter type 1, transmembrane domain"/>
    <property type="match status" value="1"/>
</dbReference>
<dbReference type="PROSITE" id="PS50893">
    <property type="entry name" value="ABC_TRANSPORTER_2"/>
    <property type="match status" value="1"/>
</dbReference>
<evidence type="ECO:0000256" key="9">
    <source>
        <dbReference type="SAM" id="Phobius"/>
    </source>
</evidence>
<evidence type="ECO:0000256" key="7">
    <source>
        <dbReference type="ARBA" id="ARBA00022989"/>
    </source>
</evidence>
<dbReference type="Gene3D" id="3.40.50.300">
    <property type="entry name" value="P-loop containing nucleotide triphosphate hydrolases"/>
    <property type="match status" value="1"/>
</dbReference>
<evidence type="ECO:0000259" key="11">
    <source>
        <dbReference type="PROSITE" id="PS50929"/>
    </source>
</evidence>
<feature type="domain" description="ABC transporter" evidence="10">
    <location>
        <begin position="363"/>
        <end position="597"/>
    </location>
</feature>
<evidence type="ECO:0000313" key="13">
    <source>
        <dbReference type="Proteomes" id="UP000620127"/>
    </source>
</evidence>
<dbReference type="InterPro" id="IPR003439">
    <property type="entry name" value="ABC_transporter-like_ATP-bd"/>
</dbReference>
<dbReference type="InterPro" id="IPR036640">
    <property type="entry name" value="ABC1_TM_sf"/>
</dbReference>
<dbReference type="CDD" id="cd03253">
    <property type="entry name" value="ABCC_ATM1_transporter"/>
    <property type="match status" value="1"/>
</dbReference>
<dbReference type="SUPFAM" id="SSF52540">
    <property type="entry name" value="P-loop containing nucleoside triphosphate hydrolases"/>
    <property type="match status" value="1"/>
</dbReference>
<dbReference type="InterPro" id="IPR017871">
    <property type="entry name" value="ABC_transporter-like_CS"/>
</dbReference>
<evidence type="ECO:0000256" key="6">
    <source>
        <dbReference type="ARBA" id="ARBA00022840"/>
    </source>
</evidence>
<feature type="transmembrane region" description="Helical" evidence="9">
    <location>
        <begin position="37"/>
        <end position="58"/>
    </location>
</feature>
<evidence type="ECO:0000256" key="4">
    <source>
        <dbReference type="ARBA" id="ARBA00022692"/>
    </source>
</evidence>
<dbReference type="PANTHER" id="PTHR24221">
    <property type="entry name" value="ATP-BINDING CASSETTE SUB-FAMILY B"/>
    <property type="match status" value="1"/>
</dbReference>
<dbReference type="PROSITE" id="PS00211">
    <property type="entry name" value="ABC_TRANSPORTER_1"/>
    <property type="match status" value="1"/>
</dbReference>
<dbReference type="PANTHER" id="PTHR24221:SF402">
    <property type="entry name" value="IRON-SULFUR CLUSTERS TRANSPORTER ABCB7, MITOCHONDRIAL"/>
    <property type="match status" value="1"/>
</dbReference>
<dbReference type="InterPro" id="IPR027417">
    <property type="entry name" value="P-loop_NTPase"/>
</dbReference>
<dbReference type="SUPFAM" id="SSF90123">
    <property type="entry name" value="ABC transporter transmembrane region"/>
    <property type="match status" value="1"/>
</dbReference>
<evidence type="ECO:0000313" key="12">
    <source>
        <dbReference type="EMBL" id="GGX23038.1"/>
    </source>
</evidence>
<keyword evidence="6" id="KW-0067">ATP-binding</keyword>
<organism evidence="12 13">
    <name type="scientific">Undibacterium macrobrachii</name>
    <dbReference type="NCBI Taxonomy" id="1119058"/>
    <lineage>
        <taxon>Bacteria</taxon>
        <taxon>Pseudomonadati</taxon>
        <taxon>Pseudomonadota</taxon>
        <taxon>Betaproteobacteria</taxon>
        <taxon>Burkholderiales</taxon>
        <taxon>Oxalobacteraceae</taxon>
        <taxon>Undibacterium</taxon>
    </lineage>
</organism>
<reference evidence="13" key="1">
    <citation type="journal article" date="2019" name="Int. J. Syst. Evol. Microbiol.">
        <title>The Global Catalogue of Microorganisms (GCM) 10K type strain sequencing project: providing services to taxonomists for standard genome sequencing and annotation.</title>
        <authorList>
            <consortium name="The Broad Institute Genomics Platform"/>
            <consortium name="The Broad Institute Genome Sequencing Center for Infectious Disease"/>
            <person name="Wu L."/>
            <person name="Ma J."/>
        </authorList>
    </citation>
    <scope>NUCLEOTIDE SEQUENCE [LARGE SCALE GENOMIC DNA]</scope>
    <source>
        <strain evidence="13">KCTC 23916</strain>
    </source>
</reference>
<accession>A0ABQ2XM34</accession>
<keyword evidence="7 9" id="KW-1133">Transmembrane helix</keyword>
<dbReference type="InterPro" id="IPR011527">
    <property type="entry name" value="ABC1_TM_dom"/>
</dbReference>
<feature type="transmembrane region" description="Helical" evidence="9">
    <location>
        <begin position="70"/>
        <end position="89"/>
    </location>
</feature>
<evidence type="ECO:0000256" key="3">
    <source>
        <dbReference type="ARBA" id="ARBA00022475"/>
    </source>
</evidence>
<keyword evidence="5" id="KW-0547">Nucleotide-binding</keyword>
<dbReference type="RefSeq" id="WP_189347118.1">
    <property type="nucleotide sequence ID" value="NZ_BMYT01000006.1"/>
</dbReference>
<comment type="subcellular location">
    <subcellularLocation>
        <location evidence="1">Cell membrane</location>
        <topology evidence="1">Multi-pass membrane protein</topology>
    </subcellularLocation>
</comment>
<dbReference type="SMART" id="SM00382">
    <property type="entry name" value="AAA"/>
    <property type="match status" value="1"/>
</dbReference>
<feature type="transmembrane region" description="Helical" evidence="9">
    <location>
        <begin position="300"/>
        <end position="321"/>
    </location>
</feature>
<evidence type="ECO:0000256" key="5">
    <source>
        <dbReference type="ARBA" id="ARBA00022741"/>
    </source>
</evidence>
<feature type="transmembrane region" description="Helical" evidence="9">
    <location>
        <begin position="149"/>
        <end position="176"/>
    </location>
</feature>
<dbReference type="Proteomes" id="UP000620127">
    <property type="component" value="Unassembled WGS sequence"/>
</dbReference>
<protein>
    <submittedName>
        <fullName evidence="12">Metal ABC transporter permease</fullName>
    </submittedName>
</protein>
<evidence type="ECO:0000256" key="2">
    <source>
        <dbReference type="ARBA" id="ARBA00022448"/>
    </source>
</evidence>
<dbReference type="EMBL" id="BMYT01000006">
    <property type="protein sequence ID" value="GGX23038.1"/>
    <property type="molecule type" value="Genomic_DNA"/>
</dbReference>
<name>A0ABQ2XM34_9BURK</name>
<feature type="transmembrane region" description="Helical" evidence="9">
    <location>
        <begin position="182"/>
        <end position="202"/>
    </location>
</feature>